<keyword evidence="1" id="KW-0472">Membrane</keyword>
<dbReference type="EMBL" id="FNON01000003">
    <property type="protein sequence ID" value="SDX74882.1"/>
    <property type="molecule type" value="Genomic_DNA"/>
</dbReference>
<dbReference type="RefSeq" id="WP_091289759.1">
    <property type="nucleotide sequence ID" value="NZ_FNON01000003.1"/>
</dbReference>
<protein>
    <recommendedName>
        <fullName evidence="5">LPXTG-motif cell wall anchor domain-containing protein</fullName>
    </recommendedName>
</protein>
<organism evidence="3 4">
    <name type="scientific">Amycolatopsis xylanica</name>
    <dbReference type="NCBI Taxonomy" id="589385"/>
    <lineage>
        <taxon>Bacteria</taxon>
        <taxon>Bacillati</taxon>
        <taxon>Actinomycetota</taxon>
        <taxon>Actinomycetes</taxon>
        <taxon>Pseudonocardiales</taxon>
        <taxon>Pseudonocardiaceae</taxon>
        <taxon>Amycolatopsis</taxon>
    </lineage>
</organism>
<sequence length="81" mass="8477">MKALTLALLIITGLLVTGVSAGATTTVPTHHDSIALQVMPRGETGPPPSEREFDWAPFGVFGGIALLVGAGYCLYARRRPA</sequence>
<keyword evidence="1" id="KW-0812">Transmembrane</keyword>
<accession>A0A1H3E7Y7</accession>
<dbReference type="Proteomes" id="UP000199515">
    <property type="component" value="Unassembled WGS sequence"/>
</dbReference>
<keyword evidence="1" id="KW-1133">Transmembrane helix</keyword>
<gene>
    <name evidence="3" type="ORF">SAMN05421504_103698</name>
</gene>
<evidence type="ECO:0000313" key="3">
    <source>
        <dbReference type="EMBL" id="SDX74882.1"/>
    </source>
</evidence>
<evidence type="ECO:0000256" key="2">
    <source>
        <dbReference type="SAM" id="SignalP"/>
    </source>
</evidence>
<feature type="transmembrane region" description="Helical" evidence="1">
    <location>
        <begin position="55"/>
        <end position="75"/>
    </location>
</feature>
<feature type="chain" id="PRO_5039418971" description="LPXTG-motif cell wall anchor domain-containing protein" evidence="2">
    <location>
        <begin position="22"/>
        <end position="81"/>
    </location>
</feature>
<feature type="signal peptide" evidence="2">
    <location>
        <begin position="1"/>
        <end position="21"/>
    </location>
</feature>
<evidence type="ECO:0008006" key="5">
    <source>
        <dbReference type="Google" id="ProtNLM"/>
    </source>
</evidence>
<name>A0A1H3E7Y7_9PSEU</name>
<keyword evidence="4" id="KW-1185">Reference proteome</keyword>
<proteinExistence type="predicted"/>
<keyword evidence="2" id="KW-0732">Signal</keyword>
<evidence type="ECO:0000313" key="4">
    <source>
        <dbReference type="Proteomes" id="UP000199515"/>
    </source>
</evidence>
<reference evidence="3 4" key="1">
    <citation type="submission" date="2016-10" db="EMBL/GenBank/DDBJ databases">
        <authorList>
            <person name="de Groot N.N."/>
        </authorList>
    </citation>
    <scope>NUCLEOTIDE SEQUENCE [LARGE SCALE GENOMIC DNA]</scope>
    <source>
        <strain evidence="3 4">CPCC 202699</strain>
    </source>
</reference>
<dbReference type="AlphaFoldDB" id="A0A1H3E7Y7"/>
<evidence type="ECO:0000256" key="1">
    <source>
        <dbReference type="SAM" id="Phobius"/>
    </source>
</evidence>
<dbReference type="STRING" id="589385.SAMN05421504_103698"/>